<comment type="caution">
    <text evidence="2">The sequence shown here is derived from an EMBL/GenBank/DDBJ whole genome shotgun (WGS) entry which is preliminary data.</text>
</comment>
<dbReference type="EMBL" id="JAATIQ010000034">
    <property type="protein sequence ID" value="KAF4397217.1"/>
    <property type="molecule type" value="Genomic_DNA"/>
</dbReference>
<dbReference type="Proteomes" id="UP000525078">
    <property type="component" value="Unassembled WGS sequence"/>
</dbReference>
<keyword evidence="5" id="KW-1185">Reference proteome</keyword>
<proteinExistence type="predicted"/>
<evidence type="ECO:0000313" key="4">
    <source>
        <dbReference type="Proteomes" id="UP000525078"/>
    </source>
</evidence>
<organism evidence="2 4">
    <name type="scientific">Cannabis sativa</name>
    <name type="common">Hemp</name>
    <name type="synonym">Marijuana</name>
    <dbReference type="NCBI Taxonomy" id="3483"/>
    <lineage>
        <taxon>Eukaryota</taxon>
        <taxon>Viridiplantae</taxon>
        <taxon>Streptophyta</taxon>
        <taxon>Embryophyta</taxon>
        <taxon>Tracheophyta</taxon>
        <taxon>Spermatophyta</taxon>
        <taxon>Magnoliopsida</taxon>
        <taxon>eudicotyledons</taxon>
        <taxon>Gunneridae</taxon>
        <taxon>Pentapetalae</taxon>
        <taxon>rosids</taxon>
        <taxon>fabids</taxon>
        <taxon>Rosales</taxon>
        <taxon>Cannabaceae</taxon>
        <taxon>Cannabis</taxon>
    </lineage>
</organism>
<dbReference type="Proteomes" id="UP000583929">
    <property type="component" value="Unassembled WGS sequence"/>
</dbReference>
<evidence type="ECO:0000313" key="3">
    <source>
        <dbReference type="EMBL" id="KAF4397217.1"/>
    </source>
</evidence>
<reference evidence="4 5" key="1">
    <citation type="journal article" date="2020" name="bioRxiv">
        <title>Sequence and annotation of 42 cannabis genomes reveals extensive copy number variation in cannabinoid synthesis and pathogen resistance genes.</title>
        <authorList>
            <person name="Mckernan K.J."/>
            <person name="Helbert Y."/>
            <person name="Kane L.T."/>
            <person name="Ebling H."/>
            <person name="Zhang L."/>
            <person name="Liu B."/>
            <person name="Eaton Z."/>
            <person name="Mclaughlin S."/>
            <person name="Kingan S."/>
            <person name="Baybayan P."/>
            <person name="Concepcion G."/>
            <person name="Jordan M."/>
            <person name="Riva A."/>
            <person name="Barbazuk W."/>
            <person name="Harkins T."/>
        </authorList>
    </citation>
    <scope>NUCLEOTIDE SEQUENCE [LARGE SCALE GENOMIC DNA]</scope>
    <source>
        <strain evidence="4 5">cv. Jamaican Lion 4</strain>
        <strain evidence="3">Father</strain>
        <strain evidence="2">Mother</strain>
        <tissue evidence="2">Leaf</tissue>
    </source>
</reference>
<evidence type="ECO:0000313" key="2">
    <source>
        <dbReference type="EMBL" id="KAF4368473.1"/>
    </source>
</evidence>
<sequence length="73" mass="8651">MEYSASIDKLLVFLLLMFVPNVTYIYISYCPIFEGIFHFRPPDIVYLKEKQLGDLDLTTNSHHHLFAKIVRKF</sequence>
<keyword evidence="1" id="KW-0472">Membrane</keyword>
<protein>
    <submittedName>
        <fullName evidence="2">Uncharacterized protein</fullName>
    </submittedName>
</protein>
<feature type="transmembrane region" description="Helical" evidence="1">
    <location>
        <begin position="12"/>
        <end position="29"/>
    </location>
</feature>
<evidence type="ECO:0000256" key="1">
    <source>
        <dbReference type="SAM" id="Phobius"/>
    </source>
</evidence>
<name>A0A7J6FCQ8_CANSA</name>
<dbReference type="AlphaFoldDB" id="A0A7J6FCQ8"/>
<dbReference type="EMBL" id="JAATIP010000134">
    <property type="protein sequence ID" value="KAF4368473.1"/>
    <property type="molecule type" value="Genomic_DNA"/>
</dbReference>
<gene>
    <name evidence="2" type="ORF">F8388_018597</name>
    <name evidence="3" type="ORF">G4B88_009063</name>
</gene>
<evidence type="ECO:0000313" key="5">
    <source>
        <dbReference type="Proteomes" id="UP000583929"/>
    </source>
</evidence>
<keyword evidence="1" id="KW-1133">Transmembrane helix</keyword>
<keyword evidence="1" id="KW-0812">Transmembrane</keyword>
<accession>A0A7J6FCQ8</accession>